<evidence type="ECO:0000313" key="8">
    <source>
        <dbReference type="Proteomes" id="UP000799770"/>
    </source>
</evidence>
<dbReference type="OrthoDB" id="415825at2759"/>
<name>A0A6A5Z0R5_9PLEO</name>
<comment type="cofactor">
    <cofactor evidence="1">
        <name>FAD</name>
        <dbReference type="ChEBI" id="CHEBI:57692"/>
    </cofactor>
</comment>
<dbReference type="GO" id="GO:0071949">
    <property type="term" value="F:FAD binding"/>
    <property type="evidence" value="ECO:0007669"/>
    <property type="project" value="InterPro"/>
</dbReference>
<dbReference type="InterPro" id="IPR016164">
    <property type="entry name" value="FAD-linked_Oxase-like_C"/>
</dbReference>
<dbReference type="AlphaFoldDB" id="A0A6A5Z0R5"/>
<keyword evidence="8" id="KW-1185">Reference proteome</keyword>
<feature type="domain" description="FAD-binding PCMH-type" evidence="6">
    <location>
        <begin position="1"/>
        <end position="103"/>
    </location>
</feature>
<keyword evidence="5" id="KW-0560">Oxidoreductase</keyword>
<organism evidence="7 8">
    <name type="scientific">Lophiotrema nucula</name>
    <dbReference type="NCBI Taxonomy" id="690887"/>
    <lineage>
        <taxon>Eukaryota</taxon>
        <taxon>Fungi</taxon>
        <taxon>Dikarya</taxon>
        <taxon>Ascomycota</taxon>
        <taxon>Pezizomycotina</taxon>
        <taxon>Dothideomycetes</taxon>
        <taxon>Pleosporomycetidae</taxon>
        <taxon>Pleosporales</taxon>
        <taxon>Lophiotremataceae</taxon>
        <taxon>Lophiotrema</taxon>
    </lineage>
</organism>
<gene>
    <name evidence="7" type="ORF">BDV96DRAFT_580954</name>
</gene>
<dbReference type="Proteomes" id="UP000799770">
    <property type="component" value="Unassembled WGS sequence"/>
</dbReference>
<keyword evidence="3" id="KW-0285">Flavoprotein</keyword>
<reference evidence="7" key="1">
    <citation type="journal article" date="2020" name="Stud. Mycol.">
        <title>101 Dothideomycetes genomes: a test case for predicting lifestyles and emergence of pathogens.</title>
        <authorList>
            <person name="Haridas S."/>
            <person name="Albert R."/>
            <person name="Binder M."/>
            <person name="Bloem J."/>
            <person name="Labutti K."/>
            <person name="Salamov A."/>
            <person name="Andreopoulos B."/>
            <person name="Baker S."/>
            <person name="Barry K."/>
            <person name="Bills G."/>
            <person name="Bluhm B."/>
            <person name="Cannon C."/>
            <person name="Castanera R."/>
            <person name="Culley D."/>
            <person name="Daum C."/>
            <person name="Ezra D."/>
            <person name="Gonzalez J."/>
            <person name="Henrissat B."/>
            <person name="Kuo A."/>
            <person name="Liang C."/>
            <person name="Lipzen A."/>
            <person name="Lutzoni F."/>
            <person name="Magnuson J."/>
            <person name="Mondo S."/>
            <person name="Nolan M."/>
            <person name="Ohm R."/>
            <person name="Pangilinan J."/>
            <person name="Park H.-J."/>
            <person name="Ramirez L."/>
            <person name="Alfaro M."/>
            <person name="Sun H."/>
            <person name="Tritt A."/>
            <person name="Yoshinaga Y."/>
            <person name="Zwiers L.-H."/>
            <person name="Turgeon B."/>
            <person name="Goodwin S."/>
            <person name="Spatafora J."/>
            <person name="Crous P."/>
            <person name="Grigoriev I."/>
        </authorList>
    </citation>
    <scope>NUCLEOTIDE SEQUENCE</scope>
    <source>
        <strain evidence="7">CBS 627.86</strain>
    </source>
</reference>
<evidence type="ECO:0000256" key="5">
    <source>
        <dbReference type="ARBA" id="ARBA00023002"/>
    </source>
</evidence>
<dbReference type="EMBL" id="ML977332">
    <property type="protein sequence ID" value="KAF2111988.1"/>
    <property type="molecule type" value="Genomic_DNA"/>
</dbReference>
<dbReference type="SUPFAM" id="SSF55103">
    <property type="entry name" value="FAD-linked oxidases, C-terminal domain"/>
    <property type="match status" value="1"/>
</dbReference>
<sequence>MTIGGGVLFKEIFDPLYNAGKELQTGACPCVSVLGPTLGGGLARYEGLHGLITDSLLEAKVLTGRGDIVTASRTENADLFWGLQGAGFQFGVVLEAVYEIYDLTNNGNIVNADYLFEPTDNETLYQQMKEISTAIPAELSLLSLIYYDKTRNSVRHWRQFPISSTNYQQTMIMLNAVYAGSLEKSNELLKPFLDIGYIQSNVSETQWNIMPYLAGFSAQGPLCEKDKVRSLFSVGLKEVNVPNMVSIFNQFYDFHKQYPDAWQSTYELGIYGPQAVQKIPDDATAYPHRDINLHTLPSFQWEDRSIDEPVNVFGKKIRDQTAEYSGFEKLRLYVNYGHGDEDPESLYGAHKLPKLRELKKKYDPNGLFSHFNPF</sequence>
<evidence type="ECO:0000256" key="2">
    <source>
        <dbReference type="ARBA" id="ARBA00005466"/>
    </source>
</evidence>
<evidence type="ECO:0000259" key="6">
    <source>
        <dbReference type="PROSITE" id="PS51387"/>
    </source>
</evidence>
<dbReference type="Pfam" id="PF08031">
    <property type="entry name" value="BBE"/>
    <property type="match status" value="1"/>
</dbReference>
<dbReference type="InterPro" id="IPR012951">
    <property type="entry name" value="BBE"/>
</dbReference>
<accession>A0A6A5Z0R5</accession>
<evidence type="ECO:0000256" key="4">
    <source>
        <dbReference type="ARBA" id="ARBA00022827"/>
    </source>
</evidence>
<dbReference type="InterPro" id="IPR036318">
    <property type="entry name" value="FAD-bd_PCMH-like_sf"/>
</dbReference>
<dbReference type="GO" id="GO:0016491">
    <property type="term" value="F:oxidoreductase activity"/>
    <property type="evidence" value="ECO:0007669"/>
    <property type="project" value="UniProtKB-KW"/>
</dbReference>
<proteinExistence type="inferred from homology"/>
<dbReference type="PANTHER" id="PTHR42973:SF9">
    <property type="entry name" value="FAD-BINDING PCMH-TYPE DOMAIN-CONTAINING PROTEIN-RELATED"/>
    <property type="match status" value="1"/>
</dbReference>
<dbReference type="PROSITE" id="PS51387">
    <property type="entry name" value="FAD_PCMH"/>
    <property type="match status" value="1"/>
</dbReference>
<evidence type="ECO:0000313" key="7">
    <source>
        <dbReference type="EMBL" id="KAF2111988.1"/>
    </source>
</evidence>
<dbReference type="InterPro" id="IPR016169">
    <property type="entry name" value="FAD-bd_PCMH_sub2"/>
</dbReference>
<evidence type="ECO:0000256" key="1">
    <source>
        <dbReference type="ARBA" id="ARBA00001974"/>
    </source>
</evidence>
<dbReference type="PANTHER" id="PTHR42973">
    <property type="entry name" value="BINDING OXIDOREDUCTASE, PUTATIVE (AFU_ORTHOLOGUE AFUA_1G17690)-RELATED"/>
    <property type="match status" value="1"/>
</dbReference>
<dbReference type="InterPro" id="IPR050416">
    <property type="entry name" value="FAD-linked_Oxidoreductase"/>
</dbReference>
<dbReference type="InterPro" id="IPR016166">
    <property type="entry name" value="FAD-bd_PCMH"/>
</dbReference>
<dbReference type="SUPFAM" id="SSF56176">
    <property type="entry name" value="FAD-binding/transporter-associated domain-like"/>
    <property type="match status" value="1"/>
</dbReference>
<protein>
    <recommendedName>
        <fullName evidence="6">FAD-binding PCMH-type domain-containing protein</fullName>
    </recommendedName>
</protein>
<comment type="similarity">
    <text evidence="2">Belongs to the oxygen-dependent FAD-linked oxidoreductase family.</text>
</comment>
<dbReference type="Gene3D" id="3.30.465.10">
    <property type="match status" value="1"/>
</dbReference>
<evidence type="ECO:0000256" key="3">
    <source>
        <dbReference type="ARBA" id="ARBA00022630"/>
    </source>
</evidence>
<dbReference type="Gene3D" id="3.40.462.20">
    <property type="match status" value="1"/>
</dbReference>
<keyword evidence="4" id="KW-0274">FAD</keyword>